<accession>D7LS00</accession>
<proteinExistence type="predicted"/>
<dbReference type="EMBL" id="GL348717">
    <property type="protein sequence ID" value="EFH52179.1"/>
    <property type="molecule type" value="Genomic_DNA"/>
</dbReference>
<dbReference type="HOGENOM" id="CLU_2944833_0_0_1"/>
<sequence>MAPLLRLRKLSSDVGRLVMNQSTMMRTLLQTQISRRFAKATIFHCTVIPTRSLFRMSFSA</sequence>
<keyword evidence="2" id="KW-1185">Reference proteome</keyword>
<protein>
    <submittedName>
        <fullName evidence="1">Predicted protein</fullName>
    </submittedName>
</protein>
<dbReference type="Gramene" id="scaffold_501825.1">
    <property type="protein sequence ID" value="scaffold_501825.1"/>
    <property type="gene ID" value="scaffold_501825.1"/>
</dbReference>
<organism evidence="2">
    <name type="scientific">Arabidopsis lyrata subsp. lyrata</name>
    <name type="common">Lyre-leaved rock-cress</name>
    <dbReference type="NCBI Taxonomy" id="81972"/>
    <lineage>
        <taxon>Eukaryota</taxon>
        <taxon>Viridiplantae</taxon>
        <taxon>Streptophyta</taxon>
        <taxon>Embryophyta</taxon>
        <taxon>Tracheophyta</taxon>
        <taxon>Spermatophyta</taxon>
        <taxon>Magnoliopsida</taxon>
        <taxon>eudicotyledons</taxon>
        <taxon>Gunneridae</taxon>
        <taxon>Pentapetalae</taxon>
        <taxon>rosids</taxon>
        <taxon>malvids</taxon>
        <taxon>Brassicales</taxon>
        <taxon>Brassicaceae</taxon>
        <taxon>Camelineae</taxon>
        <taxon>Arabidopsis</taxon>
    </lineage>
</organism>
<name>D7LS00_ARALL</name>
<gene>
    <name evidence="1" type="ORF">ARALYDRAFT_906121</name>
</gene>
<dbReference type="AlphaFoldDB" id="D7LS00"/>
<reference evidence="2" key="1">
    <citation type="journal article" date="2011" name="Nat. Genet.">
        <title>The Arabidopsis lyrata genome sequence and the basis of rapid genome size change.</title>
        <authorList>
            <person name="Hu T.T."/>
            <person name="Pattyn P."/>
            <person name="Bakker E.G."/>
            <person name="Cao J."/>
            <person name="Cheng J.-F."/>
            <person name="Clark R.M."/>
            <person name="Fahlgren N."/>
            <person name="Fawcett J.A."/>
            <person name="Grimwood J."/>
            <person name="Gundlach H."/>
            <person name="Haberer G."/>
            <person name="Hollister J.D."/>
            <person name="Ossowski S."/>
            <person name="Ottilar R.P."/>
            <person name="Salamov A.A."/>
            <person name="Schneeberger K."/>
            <person name="Spannagl M."/>
            <person name="Wang X."/>
            <person name="Yang L."/>
            <person name="Nasrallah M.E."/>
            <person name="Bergelson J."/>
            <person name="Carrington J.C."/>
            <person name="Gaut B.S."/>
            <person name="Schmutz J."/>
            <person name="Mayer K.F.X."/>
            <person name="Van de Peer Y."/>
            <person name="Grigoriev I.V."/>
            <person name="Nordborg M."/>
            <person name="Weigel D."/>
            <person name="Guo Y.-L."/>
        </authorList>
    </citation>
    <scope>NUCLEOTIDE SEQUENCE [LARGE SCALE GENOMIC DNA]</scope>
    <source>
        <strain evidence="2">cv. MN47</strain>
    </source>
</reference>
<dbReference type="Proteomes" id="UP000008694">
    <property type="component" value="Unassembled WGS sequence"/>
</dbReference>
<evidence type="ECO:0000313" key="1">
    <source>
        <dbReference type="EMBL" id="EFH52179.1"/>
    </source>
</evidence>
<evidence type="ECO:0000313" key="2">
    <source>
        <dbReference type="Proteomes" id="UP000008694"/>
    </source>
</evidence>